<organism evidence="2 3">
    <name type="scientific">Cerrena zonata</name>
    <dbReference type="NCBI Taxonomy" id="2478898"/>
    <lineage>
        <taxon>Eukaryota</taxon>
        <taxon>Fungi</taxon>
        <taxon>Dikarya</taxon>
        <taxon>Basidiomycota</taxon>
        <taxon>Agaricomycotina</taxon>
        <taxon>Agaricomycetes</taxon>
        <taxon>Polyporales</taxon>
        <taxon>Cerrenaceae</taxon>
        <taxon>Cerrena</taxon>
    </lineage>
</organism>
<reference evidence="2 3" key="1">
    <citation type="submission" date="2022-09" db="EMBL/GenBank/DDBJ databases">
        <authorList>
            <person name="Palmer J.M."/>
        </authorList>
    </citation>
    <scope>NUCLEOTIDE SEQUENCE [LARGE SCALE GENOMIC DNA]</scope>
    <source>
        <strain evidence="2 3">DSM 7382</strain>
    </source>
</reference>
<proteinExistence type="predicted"/>
<gene>
    <name evidence="2" type="ORF">QCA50_015673</name>
</gene>
<evidence type="ECO:0000313" key="3">
    <source>
        <dbReference type="Proteomes" id="UP001385951"/>
    </source>
</evidence>
<feature type="compositionally biased region" description="Low complexity" evidence="1">
    <location>
        <begin position="409"/>
        <end position="422"/>
    </location>
</feature>
<feature type="compositionally biased region" description="Basic residues" evidence="1">
    <location>
        <begin position="338"/>
        <end position="347"/>
    </location>
</feature>
<feature type="region of interest" description="Disordered" evidence="1">
    <location>
        <begin position="171"/>
        <end position="354"/>
    </location>
</feature>
<protein>
    <submittedName>
        <fullName evidence="2">Uncharacterized protein</fullName>
    </submittedName>
</protein>
<feature type="compositionally biased region" description="Basic and acidic residues" evidence="1">
    <location>
        <begin position="399"/>
        <end position="408"/>
    </location>
</feature>
<dbReference type="Proteomes" id="UP001385951">
    <property type="component" value="Unassembled WGS sequence"/>
</dbReference>
<sequence length="515" mass="58556">MSNEFLHSSPSRQLIDPLIYNNFNDIDEKNKNDETDDEDLVKSKQHKLKRSKDINTPKANSILPPTTSASKQPLTGWTPLISKTFFNDQFISYNSTPSSKFFNGVISNHEDFGSGLNLTPFLNHNLNLPQSNQQNITPFHDKSLHLTDFFMDSPIRATPLKDLDTITPSKFKLTPNDKKTLKQSLFSENNQKRSITQIDTPPRQPHKLSITTKIDDKLTDEEEDDDEEDGDEIQKPILNKKSYRKVPSDTPSKKVLTDVSSNILNTKTPLKLSNKNFETPAKSTHPVSSPSTVIMSSGLRSNDENQKIPPSPTPKKEIKKNIIDFKPTMGVFNERKQPSKKSKKKNNKQQMQAGMNKFQIVFTDVHTKLNNQSKSKKLSHLNASRLKKTPNPSLPPPSKRKDDSDISKESNSSVNSNLNMSSTDHSSFELGNILSTPNKKFVLDKMIHQPPPPQHTQQQQQQQQQQHPQQPVMMMMMMSTPQHQNVLNYPILNHDIPNDYDLNNSHLNNTFSPHD</sequence>
<feature type="compositionally biased region" description="Acidic residues" evidence="1">
    <location>
        <begin position="218"/>
        <end position="231"/>
    </location>
</feature>
<feature type="region of interest" description="Disordered" evidence="1">
    <location>
        <begin position="29"/>
        <end position="74"/>
    </location>
</feature>
<feature type="compositionally biased region" description="Polar residues" evidence="1">
    <location>
        <begin position="182"/>
        <end position="199"/>
    </location>
</feature>
<dbReference type="AlphaFoldDB" id="A0AAW0FVC6"/>
<evidence type="ECO:0000256" key="1">
    <source>
        <dbReference type="SAM" id="MobiDB-lite"/>
    </source>
</evidence>
<keyword evidence="3" id="KW-1185">Reference proteome</keyword>
<dbReference type="EMBL" id="JASBNA010000042">
    <property type="protein sequence ID" value="KAK7681286.1"/>
    <property type="molecule type" value="Genomic_DNA"/>
</dbReference>
<feature type="compositionally biased region" description="Basic and acidic residues" evidence="1">
    <location>
        <begin position="314"/>
        <end position="323"/>
    </location>
</feature>
<feature type="compositionally biased region" description="Low complexity" evidence="1">
    <location>
        <begin position="455"/>
        <end position="469"/>
    </location>
</feature>
<feature type="compositionally biased region" description="Polar residues" evidence="1">
    <location>
        <begin position="258"/>
        <end position="300"/>
    </location>
</feature>
<name>A0AAW0FVC6_9APHY</name>
<evidence type="ECO:0000313" key="2">
    <source>
        <dbReference type="EMBL" id="KAK7681286.1"/>
    </source>
</evidence>
<feature type="compositionally biased region" description="Polar residues" evidence="1">
    <location>
        <begin position="57"/>
        <end position="74"/>
    </location>
</feature>
<feature type="region of interest" description="Disordered" evidence="1">
    <location>
        <begin position="371"/>
        <end position="431"/>
    </location>
</feature>
<accession>A0AAW0FVC6</accession>
<feature type="region of interest" description="Disordered" evidence="1">
    <location>
        <begin position="445"/>
        <end position="469"/>
    </location>
</feature>
<comment type="caution">
    <text evidence="2">The sequence shown here is derived from an EMBL/GenBank/DDBJ whole genome shotgun (WGS) entry which is preliminary data.</text>
</comment>